<keyword evidence="3" id="KW-1185">Reference proteome</keyword>
<dbReference type="OrthoDB" id="764352at2"/>
<comment type="caution">
    <text evidence="2">The sequence shown here is derived from an EMBL/GenBank/DDBJ whole genome shotgun (WGS) entry which is preliminary data.</text>
</comment>
<reference evidence="3" key="1">
    <citation type="submission" date="2015-02" db="EMBL/GenBank/DDBJ databases">
        <title>Draft Genome of Frankia sp. CpI1-S.</title>
        <authorList>
            <person name="Oshone R.T."/>
            <person name="Ngom M."/>
            <person name="Ghodhbane-Gtari F."/>
            <person name="Gtari M."/>
            <person name="Morris K."/>
            <person name="Thomas K."/>
            <person name="Sen A."/>
            <person name="Tisa L.S."/>
        </authorList>
    </citation>
    <scope>NUCLEOTIDE SEQUENCE [LARGE SCALE GENOMIC DNA]</scope>
    <source>
        <strain evidence="3">CpI1-S</strain>
    </source>
</reference>
<dbReference type="InterPro" id="IPR010610">
    <property type="entry name" value="EryCIII-like_C"/>
</dbReference>
<dbReference type="Gene3D" id="3.40.50.2000">
    <property type="entry name" value="Glycogen Phosphorylase B"/>
    <property type="match status" value="2"/>
</dbReference>
<protein>
    <submittedName>
        <fullName evidence="2">Glycosyl transferase, UDP-glucuronosyltransferase</fullName>
    </submittedName>
</protein>
<evidence type="ECO:0000313" key="3">
    <source>
        <dbReference type="Proteomes" id="UP000032545"/>
    </source>
</evidence>
<keyword evidence="2" id="KW-0808">Transferase</keyword>
<dbReference type="AlphaFoldDB" id="A0A0D8BJ77"/>
<dbReference type="SUPFAM" id="SSF53756">
    <property type="entry name" value="UDP-Glycosyltransferase/glycogen phosphorylase"/>
    <property type="match status" value="1"/>
</dbReference>
<dbReference type="Pfam" id="PF06722">
    <property type="entry name" value="EryCIII-like_C"/>
    <property type="match status" value="1"/>
</dbReference>
<organism evidence="2 3">
    <name type="scientific">Frankia torreyi</name>
    <dbReference type="NCBI Taxonomy" id="1856"/>
    <lineage>
        <taxon>Bacteria</taxon>
        <taxon>Bacillati</taxon>
        <taxon>Actinomycetota</taxon>
        <taxon>Actinomycetes</taxon>
        <taxon>Frankiales</taxon>
        <taxon>Frankiaceae</taxon>
        <taxon>Frankia</taxon>
    </lineage>
</organism>
<feature type="domain" description="Erythromycin biosynthesis protein CIII-like C-terminal" evidence="1">
    <location>
        <begin position="278"/>
        <end position="400"/>
    </location>
</feature>
<dbReference type="PANTHER" id="PTHR48050:SF13">
    <property type="entry name" value="STEROL 3-BETA-GLUCOSYLTRANSFERASE UGT80A2"/>
    <property type="match status" value="1"/>
</dbReference>
<dbReference type="GO" id="GO:0008194">
    <property type="term" value="F:UDP-glycosyltransferase activity"/>
    <property type="evidence" value="ECO:0007669"/>
    <property type="project" value="InterPro"/>
</dbReference>
<dbReference type="Proteomes" id="UP000032545">
    <property type="component" value="Unassembled WGS sequence"/>
</dbReference>
<sequence>MTRYLVHCSTAAGHLFPLVPGLLALQERGHDVRLRVGAALVDTARRAGLDAEPLDPRIDEIVVRDDAAGSGADQLRLALAGLMARGPLERADLTAAIDAVDPDVVLVDTNAYGAAVAAQASGRPWAITLPSLIALPGRGIPPYGLGLAPARGPLGWVRDRALWPLVIRQYGKAMLPPLNALRAGAGLPALTNPLDHFLSADRLLVLAGDPLEYPRVDAPANVCFVGAQVWDPPAAVPDWLAEPGDPWVLVTMSTDYQGDERLAEVAVEALRDEPVRVLVTLADAHGRVDLPAAANVRAERFVPHGPVLERAAAVVCHGGMGIVHKAVAAGVPIVAVPFGRDQPEVARRVVQAGAGVSLPAKRLTPDRLRAALHAAMAGRAGSAEASRRLRALAATSAVPSGDVDRAGDVEDVDGFDPARGPAGLGGARFAAAAQELALLAPAAGDTRATITAR</sequence>
<name>A0A0D8BJ77_9ACTN</name>
<dbReference type="GO" id="GO:0017000">
    <property type="term" value="P:antibiotic biosynthetic process"/>
    <property type="evidence" value="ECO:0007669"/>
    <property type="project" value="UniProtKB-ARBA"/>
</dbReference>
<dbReference type="InterPro" id="IPR050426">
    <property type="entry name" value="Glycosyltransferase_28"/>
</dbReference>
<reference evidence="2 3" key="2">
    <citation type="journal article" date="2016" name="Genome Announc.">
        <title>Permanent Draft Genome Sequences for Two Variants of Frankia sp. Strain CpI1, the First Frankia Strain Isolated from Root Nodules of Comptonia peregrina.</title>
        <authorList>
            <person name="Oshone R."/>
            <person name="Hurst S.G.IV."/>
            <person name="Abebe-Akele F."/>
            <person name="Simpson S."/>
            <person name="Morris K."/>
            <person name="Thomas W.K."/>
            <person name="Tisa L.S."/>
        </authorList>
    </citation>
    <scope>NUCLEOTIDE SEQUENCE [LARGE SCALE GENOMIC DNA]</scope>
    <source>
        <strain evidence="3">CpI1-S</strain>
    </source>
</reference>
<dbReference type="InterPro" id="IPR002213">
    <property type="entry name" value="UDP_glucos_trans"/>
</dbReference>
<dbReference type="CDD" id="cd03784">
    <property type="entry name" value="GT1_Gtf-like"/>
    <property type="match status" value="1"/>
</dbReference>
<dbReference type="PATRIC" id="fig|1502723.3.peg.1116"/>
<evidence type="ECO:0000259" key="1">
    <source>
        <dbReference type="Pfam" id="PF06722"/>
    </source>
</evidence>
<proteinExistence type="predicted"/>
<dbReference type="RefSeq" id="WP_044884815.1">
    <property type="nucleotide sequence ID" value="NZ_JYFN01000013.1"/>
</dbReference>
<dbReference type="PANTHER" id="PTHR48050">
    <property type="entry name" value="STEROL 3-BETA-GLUCOSYLTRANSFERASE"/>
    <property type="match status" value="1"/>
</dbReference>
<accession>A0A0D8BJ77</accession>
<dbReference type="GO" id="GO:0016758">
    <property type="term" value="F:hexosyltransferase activity"/>
    <property type="evidence" value="ECO:0007669"/>
    <property type="project" value="UniProtKB-ARBA"/>
</dbReference>
<dbReference type="EMBL" id="JYFN01000013">
    <property type="protein sequence ID" value="KJE23452.1"/>
    <property type="molecule type" value="Genomic_DNA"/>
</dbReference>
<evidence type="ECO:0000313" key="2">
    <source>
        <dbReference type="EMBL" id="KJE23452.1"/>
    </source>
</evidence>
<gene>
    <name evidence="2" type="ORF">FF36_02158</name>
</gene>